<evidence type="ECO:0000313" key="2">
    <source>
        <dbReference type="EMBL" id="CAA2628689.1"/>
    </source>
</evidence>
<dbReference type="Pfam" id="PF04720">
    <property type="entry name" value="PDDEXK_6"/>
    <property type="match status" value="1"/>
</dbReference>
<reference evidence="2 3" key="1">
    <citation type="submission" date="2019-12" db="EMBL/GenBank/DDBJ databases">
        <authorList>
            <person name="Scholz U."/>
            <person name="Mascher M."/>
            <person name="Fiebig A."/>
        </authorList>
    </citation>
    <scope>NUCLEOTIDE SEQUENCE</scope>
</reference>
<name>A0A7I8JCN7_SPIIN</name>
<dbReference type="EMBL" id="CACRZD030000011">
    <property type="protein sequence ID" value="CAA6667936.1"/>
    <property type="molecule type" value="Genomic_DNA"/>
</dbReference>
<evidence type="ECO:0000256" key="1">
    <source>
        <dbReference type="SAM" id="MobiDB-lite"/>
    </source>
</evidence>
<proteinExistence type="predicted"/>
<feature type="region of interest" description="Disordered" evidence="1">
    <location>
        <begin position="179"/>
        <end position="217"/>
    </location>
</feature>
<sequence>MIRDLVNRGRSSAAEERYRRDLAADAARAADRFADLKQNRLAFRRAVMASLREIGYNAGICKSSYEYIDVLTSPPDQAARYIVDIDFAGEFEIARPTAEYGRLTEELPRLLVARPEVLRQLLRVLADAARRSLRSREMHIPPWRKARFMQAKWLGPYRRTLNLLLLPLPLPLPLPPPPMRRRKRFRRPSCGPEQTFTAGCWASTRRPSSSGAAARTR</sequence>
<dbReference type="NCBIfam" id="TIGR01615">
    <property type="entry name" value="A_thal_3542"/>
    <property type="match status" value="1"/>
</dbReference>
<gene>
    <name evidence="2" type="ORF">SI7747_11014330</name>
</gene>
<dbReference type="AlphaFoldDB" id="A0A7I8JCN7"/>
<dbReference type="InterPro" id="IPR006502">
    <property type="entry name" value="PDDEXK-like"/>
</dbReference>
<dbReference type="Proteomes" id="UP001189122">
    <property type="component" value="Unassembled WGS sequence"/>
</dbReference>
<dbReference type="EMBL" id="LR743598">
    <property type="protein sequence ID" value="CAA2628689.1"/>
    <property type="molecule type" value="Genomic_DNA"/>
</dbReference>
<organism evidence="2">
    <name type="scientific">Spirodela intermedia</name>
    <name type="common">Intermediate duckweed</name>
    <dbReference type="NCBI Taxonomy" id="51605"/>
    <lineage>
        <taxon>Eukaryota</taxon>
        <taxon>Viridiplantae</taxon>
        <taxon>Streptophyta</taxon>
        <taxon>Embryophyta</taxon>
        <taxon>Tracheophyta</taxon>
        <taxon>Spermatophyta</taxon>
        <taxon>Magnoliopsida</taxon>
        <taxon>Liliopsida</taxon>
        <taxon>Araceae</taxon>
        <taxon>Lemnoideae</taxon>
        <taxon>Spirodela</taxon>
    </lineage>
</organism>
<accession>A0A7I8JCN7</accession>
<dbReference type="PANTHER" id="PTHR31579">
    <property type="entry name" value="OS03G0796600 PROTEIN"/>
    <property type="match status" value="1"/>
</dbReference>
<keyword evidence="3" id="KW-1185">Reference proteome</keyword>
<protein>
    <submittedName>
        <fullName evidence="2">Uncharacterized protein</fullName>
    </submittedName>
</protein>
<dbReference type="PANTHER" id="PTHR31579:SF84">
    <property type="entry name" value="F21O3.6 PROTEIN"/>
    <property type="match status" value="1"/>
</dbReference>
<evidence type="ECO:0000313" key="3">
    <source>
        <dbReference type="Proteomes" id="UP001189122"/>
    </source>
</evidence>